<organism evidence="1 2">
    <name type="scientific">Flavobacterium urumqiense</name>
    <dbReference type="NCBI Taxonomy" id="935224"/>
    <lineage>
        <taxon>Bacteria</taxon>
        <taxon>Pseudomonadati</taxon>
        <taxon>Bacteroidota</taxon>
        <taxon>Flavobacteriia</taxon>
        <taxon>Flavobacteriales</taxon>
        <taxon>Flavobacteriaceae</taxon>
        <taxon>Flavobacterium</taxon>
    </lineage>
</organism>
<keyword evidence="2" id="KW-1185">Reference proteome</keyword>
<proteinExistence type="predicted"/>
<evidence type="ECO:0000313" key="2">
    <source>
        <dbReference type="Proteomes" id="UP000236737"/>
    </source>
</evidence>
<gene>
    <name evidence="1" type="ORF">SAMN04488130_10372</name>
</gene>
<name>A0A1H5V772_9FLAO</name>
<sequence>MLFLFLVNYRVKLSSVSFTKNGSDLQPINFDYDIGLTLQPF</sequence>
<reference evidence="2" key="1">
    <citation type="submission" date="2016-10" db="EMBL/GenBank/DDBJ databases">
        <authorList>
            <person name="Varghese N."/>
            <person name="Submissions S."/>
        </authorList>
    </citation>
    <scope>NUCLEOTIDE SEQUENCE [LARGE SCALE GENOMIC DNA]</scope>
    <source>
        <strain evidence="2">CGMCC 1.9230</strain>
    </source>
</reference>
<accession>A0A1H5V772</accession>
<dbReference type="EMBL" id="FNVP01000003">
    <property type="protein sequence ID" value="SEF82591.1"/>
    <property type="molecule type" value="Genomic_DNA"/>
</dbReference>
<dbReference type="AlphaFoldDB" id="A0A1H5V772"/>
<dbReference type="Proteomes" id="UP000236737">
    <property type="component" value="Unassembled WGS sequence"/>
</dbReference>
<protein>
    <submittedName>
        <fullName evidence="1">Uncharacterized protein</fullName>
    </submittedName>
</protein>
<evidence type="ECO:0000313" key="1">
    <source>
        <dbReference type="EMBL" id="SEF82591.1"/>
    </source>
</evidence>